<name>A0A3E0DYV7_9BACT</name>
<feature type="compositionally biased region" description="Basic and acidic residues" evidence="3">
    <location>
        <begin position="1"/>
        <end position="11"/>
    </location>
</feature>
<dbReference type="PANTHER" id="PTHR48107">
    <property type="entry name" value="NADPH-DEPENDENT ALDEHYDE REDUCTASE-LIKE PROTEIN, CHLOROPLASTIC-RELATED"/>
    <property type="match status" value="1"/>
</dbReference>
<evidence type="ECO:0000313" key="4">
    <source>
        <dbReference type="EMBL" id="REG88326.1"/>
    </source>
</evidence>
<comment type="caution">
    <text evidence="4">The sequence shown here is derived from an EMBL/GenBank/DDBJ whole genome shotgun (WGS) entry which is preliminary data.</text>
</comment>
<dbReference type="Pfam" id="PF00106">
    <property type="entry name" value="adh_short"/>
    <property type="match status" value="1"/>
</dbReference>
<evidence type="ECO:0000256" key="3">
    <source>
        <dbReference type="SAM" id="MobiDB-lite"/>
    </source>
</evidence>
<dbReference type="SUPFAM" id="SSF51735">
    <property type="entry name" value="NAD(P)-binding Rossmann-fold domains"/>
    <property type="match status" value="1"/>
</dbReference>
<dbReference type="GO" id="GO:0016614">
    <property type="term" value="F:oxidoreductase activity, acting on CH-OH group of donors"/>
    <property type="evidence" value="ECO:0007669"/>
    <property type="project" value="UniProtKB-ARBA"/>
</dbReference>
<organism evidence="4 5">
    <name type="scientific">Algoriphagus antarcticus</name>
    <dbReference type="NCBI Taxonomy" id="238540"/>
    <lineage>
        <taxon>Bacteria</taxon>
        <taxon>Pseudomonadati</taxon>
        <taxon>Bacteroidota</taxon>
        <taxon>Cytophagia</taxon>
        <taxon>Cytophagales</taxon>
        <taxon>Cyclobacteriaceae</taxon>
        <taxon>Algoriphagus</taxon>
    </lineage>
</organism>
<keyword evidence="5" id="KW-1185">Reference proteome</keyword>
<dbReference type="Proteomes" id="UP000256405">
    <property type="component" value="Unassembled WGS sequence"/>
</dbReference>
<comment type="similarity">
    <text evidence="1">Belongs to the short-chain dehydrogenases/reductases (SDR) family.</text>
</comment>
<evidence type="ECO:0000256" key="1">
    <source>
        <dbReference type="ARBA" id="ARBA00006484"/>
    </source>
</evidence>
<dbReference type="EMBL" id="QUNF01000010">
    <property type="protein sequence ID" value="REG88326.1"/>
    <property type="molecule type" value="Genomic_DNA"/>
</dbReference>
<dbReference type="PRINTS" id="PR00081">
    <property type="entry name" value="GDHRDH"/>
</dbReference>
<reference evidence="4 5" key="1">
    <citation type="submission" date="2018-08" db="EMBL/GenBank/DDBJ databases">
        <title>Genomic Encyclopedia of Archaeal and Bacterial Type Strains, Phase II (KMG-II): from individual species to whole genera.</title>
        <authorList>
            <person name="Goeker M."/>
        </authorList>
    </citation>
    <scope>NUCLEOTIDE SEQUENCE [LARGE SCALE GENOMIC DNA]</scope>
    <source>
        <strain evidence="4 5">DSM 15986</strain>
    </source>
</reference>
<sequence>MKKPTEFKDQKQSLPGKQSKMKPEPEVIRKGYKGSGKLKNKVALITGRDSGIGRSVAVHIACEGADVAIVYLSEDKDAKYTQEMVEKEGIKCLLIAGDLKSESFCKKVLNQCVKELGGINILVNNAAV</sequence>
<accession>A0A3E0DYV7</accession>
<dbReference type="InterPro" id="IPR002347">
    <property type="entry name" value="SDR_fam"/>
</dbReference>
<evidence type="ECO:0000313" key="5">
    <source>
        <dbReference type="Proteomes" id="UP000256405"/>
    </source>
</evidence>
<protein>
    <submittedName>
        <fullName evidence="4">Short subunit dehydrogenase</fullName>
    </submittedName>
</protein>
<gene>
    <name evidence="4" type="ORF">C8N25_110104</name>
</gene>
<dbReference type="Gene3D" id="3.40.50.720">
    <property type="entry name" value="NAD(P)-binding Rossmann-like Domain"/>
    <property type="match status" value="1"/>
</dbReference>
<feature type="region of interest" description="Disordered" evidence="3">
    <location>
        <begin position="1"/>
        <end position="30"/>
    </location>
</feature>
<dbReference type="AlphaFoldDB" id="A0A3E0DYV7"/>
<keyword evidence="2" id="KW-0560">Oxidoreductase</keyword>
<dbReference type="InterPro" id="IPR036291">
    <property type="entry name" value="NAD(P)-bd_dom_sf"/>
</dbReference>
<dbReference type="PANTHER" id="PTHR48107:SF16">
    <property type="entry name" value="NADPH-DEPENDENT ALDEHYDE REDUCTASE 1, CHLOROPLASTIC"/>
    <property type="match status" value="1"/>
</dbReference>
<proteinExistence type="inferred from homology"/>
<evidence type="ECO:0000256" key="2">
    <source>
        <dbReference type="ARBA" id="ARBA00023002"/>
    </source>
</evidence>